<dbReference type="InterPro" id="IPR036165">
    <property type="entry name" value="YefM-like_sf"/>
</dbReference>
<proteinExistence type="inferred from homology"/>
<dbReference type="PANTHER" id="PTHR33713">
    <property type="entry name" value="ANTITOXIN YAFN-RELATED"/>
    <property type="match status" value="1"/>
</dbReference>
<dbReference type="Proteomes" id="UP000287247">
    <property type="component" value="Unassembled WGS sequence"/>
</dbReference>
<evidence type="ECO:0000313" key="4">
    <source>
        <dbReference type="Proteomes" id="UP000287247"/>
    </source>
</evidence>
<accession>A0A401IFB6</accession>
<dbReference type="EMBL" id="BDQK01000005">
    <property type="protein sequence ID" value="GBF79973.1"/>
    <property type="molecule type" value="Genomic_DNA"/>
</dbReference>
<organism evidence="3 4">
    <name type="scientific">Aphanothece sacrum FPU1</name>
    <dbReference type="NCBI Taxonomy" id="1920663"/>
    <lineage>
        <taxon>Bacteria</taxon>
        <taxon>Bacillati</taxon>
        <taxon>Cyanobacteriota</taxon>
        <taxon>Cyanophyceae</taxon>
        <taxon>Oscillatoriophycideae</taxon>
        <taxon>Chroococcales</taxon>
        <taxon>Aphanothecaceae</taxon>
        <taxon>Aphanothece</taxon>
    </lineage>
</organism>
<dbReference type="InterPro" id="IPR051405">
    <property type="entry name" value="phD/YefM_antitoxin"/>
</dbReference>
<protein>
    <recommendedName>
        <fullName evidence="2">Antitoxin</fullName>
    </recommendedName>
</protein>
<comment type="function">
    <text evidence="2">Antitoxin component of a type II toxin-antitoxin (TA) system.</text>
</comment>
<keyword evidence="4" id="KW-1185">Reference proteome</keyword>
<evidence type="ECO:0000313" key="3">
    <source>
        <dbReference type="EMBL" id="GBF79973.1"/>
    </source>
</evidence>
<dbReference type="SUPFAM" id="SSF143120">
    <property type="entry name" value="YefM-like"/>
    <property type="match status" value="1"/>
</dbReference>
<comment type="similarity">
    <text evidence="1 2">Belongs to the phD/YefM antitoxin family.</text>
</comment>
<dbReference type="InterPro" id="IPR006442">
    <property type="entry name" value="Antitoxin_Phd/YefM"/>
</dbReference>
<dbReference type="RefSeq" id="WP_124971965.1">
    <property type="nucleotide sequence ID" value="NZ_BDQK01000005.1"/>
</dbReference>
<name>A0A401IFB6_APHSA</name>
<sequence length="84" mass="9833">MYHVTLDYAKKHFEEIIERAKSEPDGVLIVQDNQSFLLIDKSELESWTETAELLEDPNIVSDIQEARAEYRKGETLTMEQVFEQ</sequence>
<evidence type="ECO:0000256" key="1">
    <source>
        <dbReference type="ARBA" id="ARBA00009981"/>
    </source>
</evidence>
<dbReference type="Gene3D" id="3.40.1620.10">
    <property type="entry name" value="YefM-like domain"/>
    <property type="match status" value="1"/>
</dbReference>
<comment type="caution">
    <text evidence="3">The sequence shown here is derived from an EMBL/GenBank/DDBJ whole genome shotgun (WGS) entry which is preliminary data.</text>
</comment>
<dbReference type="Pfam" id="PF02604">
    <property type="entry name" value="PhdYeFM_antitox"/>
    <property type="match status" value="1"/>
</dbReference>
<dbReference type="NCBIfam" id="TIGR01552">
    <property type="entry name" value="phd_fam"/>
    <property type="match status" value="1"/>
</dbReference>
<gene>
    <name evidence="3" type="ORF">AsFPU1_1373</name>
</gene>
<evidence type="ECO:0000256" key="2">
    <source>
        <dbReference type="RuleBase" id="RU362080"/>
    </source>
</evidence>
<dbReference type="AlphaFoldDB" id="A0A401IFB6"/>
<dbReference type="OrthoDB" id="574074at2"/>
<dbReference type="PANTHER" id="PTHR33713:SF10">
    <property type="entry name" value="ANTITOXIN YAFN"/>
    <property type="match status" value="1"/>
</dbReference>
<reference evidence="4" key="1">
    <citation type="submission" date="2017-05" db="EMBL/GenBank/DDBJ databases">
        <title>Physiological properties and genetic analysis related to exopolysaccharide production of fresh-water unicellular cyanobacterium Aphanothece sacrum, Suizenji Nori, that has been cultured as a food source in Japan.</title>
        <authorList>
            <person name="Kanesaki Y."/>
            <person name="Yoshikawa S."/>
            <person name="Ohki K."/>
        </authorList>
    </citation>
    <scope>NUCLEOTIDE SEQUENCE [LARGE SCALE GENOMIC DNA]</scope>
    <source>
        <strain evidence="4">FPU1</strain>
    </source>
</reference>